<gene>
    <name evidence="3" type="ORF">SAMN05216212_2550</name>
</gene>
<keyword evidence="4" id="KW-1185">Reference proteome</keyword>
<feature type="chain" id="PRO_5011552161" evidence="1">
    <location>
        <begin position="27"/>
        <end position="230"/>
    </location>
</feature>
<dbReference type="OrthoDB" id="9794228at2"/>
<dbReference type="SUPFAM" id="SSF55797">
    <property type="entry name" value="PR-1-like"/>
    <property type="match status" value="1"/>
</dbReference>
<evidence type="ECO:0000256" key="1">
    <source>
        <dbReference type="SAM" id="SignalP"/>
    </source>
</evidence>
<dbReference type="InterPro" id="IPR018244">
    <property type="entry name" value="Allrgn_V5/Tpx1_CS"/>
</dbReference>
<dbReference type="EMBL" id="FNFH01000005">
    <property type="protein sequence ID" value="SDK52390.1"/>
    <property type="molecule type" value="Genomic_DNA"/>
</dbReference>
<keyword evidence="1" id="KW-0732">Signal</keyword>
<reference evidence="4" key="1">
    <citation type="submission" date="2016-10" db="EMBL/GenBank/DDBJ databases">
        <authorList>
            <person name="Varghese N."/>
            <person name="Submissions S."/>
        </authorList>
    </citation>
    <scope>NUCLEOTIDE SEQUENCE [LARGE SCALE GENOMIC DNA]</scope>
    <source>
        <strain evidence="4">CGMCC 1.10658</strain>
    </source>
</reference>
<dbReference type="InterPro" id="IPR001283">
    <property type="entry name" value="CRISP-related"/>
</dbReference>
<dbReference type="Gene3D" id="3.40.33.10">
    <property type="entry name" value="CAP"/>
    <property type="match status" value="1"/>
</dbReference>
<dbReference type="PROSITE" id="PS01010">
    <property type="entry name" value="CRISP_2"/>
    <property type="match status" value="1"/>
</dbReference>
<organism evidence="3 4">
    <name type="scientific">Microbulbifer yueqingensis</name>
    <dbReference type="NCBI Taxonomy" id="658219"/>
    <lineage>
        <taxon>Bacteria</taxon>
        <taxon>Pseudomonadati</taxon>
        <taxon>Pseudomonadota</taxon>
        <taxon>Gammaproteobacteria</taxon>
        <taxon>Cellvibrionales</taxon>
        <taxon>Microbulbiferaceae</taxon>
        <taxon>Microbulbifer</taxon>
    </lineage>
</organism>
<dbReference type="InterPro" id="IPR014044">
    <property type="entry name" value="CAP_dom"/>
</dbReference>
<sequence>MKQLPATGLILSLLLAGAIAAAPAAAGPAASGATHPGLCLEGDSCPAVRLHNQVRQRLNRGKLPNSPKPLPPVDMLVHDRALAVTAFNWARHMCERDAMQHNRNRVRDYHANGGNRNYTHVGENLAVFSHTASTGFPPGRDAIARAVDLWVSEAADYRYRRFRTRGPMVGHYTQVIWNSTEVFDSAGNRLPKAVGCGSYQCRAGRWYKTYVACNYAPVGNFINQYPYRAE</sequence>
<name>A0A1G9CL34_9GAMM</name>
<accession>A0A1G9CL34</accession>
<dbReference type="PRINTS" id="PR00837">
    <property type="entry name" value="V5TPXLIKE"/>
</dbReference>
<evidence type="ECO:0000313" key="3">
    <source>
        <dbReference type="EMBL" id="SDK52390.1"/>
    </source>
</evidence>
<dbReference type="PROSITE" id="PS01009">
    <property type="entry name" value="CRISP_1"/>
    <property type="match status" value="1"/>
</dbReference>
<dbReference type="AlphaFoldDB" id="A0A1G9CL34"/>
<dbReference type="CDD" id="cd05380">
    <property type="entry name" value="CAP_euk"/>
    <property type="match status" value="1"/>
</dbReference>
<dbReference type="RefSeq" id="WP_091514691.1">
    <property type="nucleotide sequence ID" value="NZ_FNFH01000005.1"/>
</dbReference>
<dbReference type="InterPro" id="IPR035940">
    <property type="entry name" value="CAP_sf"/>
</dbReference>
<proteinExistence type="predicted"/>
<evidence type="ECO:0000313" key="4">
    <source>
        <dbReference type="Proteomes" id="UP000199305"/>
    </source>
</evidence>
<dbReference type="STRING" id="658219.SAMN05216212_2550"/>
<evidence type="ECO:0000259" key="2">
    <source>
        <dbReference type="SMART" id="SM00198"/>
    </source>
</evidence>
<dbReference type="Pfam" id="PF00188">
    <property type="entry name" value="CAP"/>
    <property type="match status" value="1"/>
</dbReference>
<dbReference type="Proteomes" id="UP000199305">
    <property type="component" value="Unassembled WGS sequence"/>
</dbReference>
<protein>
    <submittedName>
        <fullName evidence="3">Cysteine-rich secretory protein family protein</fullName>
    </submittedName>
</protein>
<dbReference type="GO" id="GO:0005576">
    <property type="term" value="C:extracellular region"/>
    <property type="evidence" value="ECO:0007669"/>
    <property type="project" value="InterPro"/>
</dbReference>
<dbReference type="SMART" id="SM00198">
    <property type="entry name" value="SCP"/>
    <property type="match status" value="1"/>
</dbReference>
<feature type="domain" description="SCP" evidence="2">
    <location>
        <begin position="40"/>
        <end position="223"/>
    </location>
</feature>
<feature type="signal peptide" evidence="1">
    <location>
        <begin position="1"/>
        <end position="26"/>
    </location>
</feature>
<dbReference type="PANTHER" id="PTHR10334">
    <property type="entry name" value="CYSTEINE-RICH SECRETORY PROTEIN-RELATED"/>
    <property type="match status" value="1"/>
</dbReference>